<reference evidence="4" key="2">
    <citation type="submission" date="2021-04" db="EMBL/GenBank/DDBJ databases">
        <authorList>
            <person name="Gilroy R."/>
        </authorList>
    </citation>
    <scope>NUCLEOTIDE SEQUENCE</scope>
    <source>
        <strain evidence="4">ChiSxjej3B15-1167</strain>
    </source>
</reference>
<evidence type="ECO:0000256" key="2">
    <source>
        <dbReference type="PROSITE-ProRule" id="PRU00335"/>
    </source>
</evidence>
<comment type="caution">
    <text evidence="4">The sequence shown here is derived from an EMBL/GenBank/DDBJ whole genome shotgun (WGS) entry which is preliminary data.</text>
</comment>
<organism evidence="4 5">
    <name type="scientific">Candidatus Anaerobutyricum stercoripullorum</name>
    <dbReference type="NCBI Taxonomy" id="2838456"/>
    <lineage>
        <taxon>Bacteria</taxon>
        <taxon>Bacillati</taxon>
        <taxon>Bacillota</taxon>
        <taxon>Clostridia</taxon>
        <taxon>Lachnospirales</taxon>
        <taxon>Lachnospiraceae</taxon>
        <taxon>Anaerobutyricum</taxon>
    </lineage>
</organism>
<dbReference type="Pfam" id="PF00440">
    <property type="entry name" value="TetR_N"/>
    <property type="match status" value="1"/>
</dbReference>
<feature type="DNA-binding region" description="H-T-H motif" evidence="2">
    <location>
        <begin position="29"/>
        <end position="48"/>
    </location>
</feature>
<sequence length="205" mass="23648">MDEKSPDTLKKIQHAAMEEFSDKGFLGASLRQIVKKAGVTTGAFYGYFSSKEALFNAMVEPHAAALMGRYMEAQTSFAELPESEQPSHMGLESSEYIHWMVDYITQHREPVKLLLCRSEGTCYEHFVHNMVEVEVEYTMKYMEVLRRLGQDIPELDEQMCHIIASGMFNGVFEIVIHDMPRDRALRYVDQLRDFYTAGWLKLMGQ</sequence>
<protein>
    <submittedName>
        <fullName evidence="4">TetR/AcrR family transcriptional regulator</fullName>
    </submittedName>
</protein>
<dbReference type="Gene3D" id="1.10.357.10">
    <property type="entry name" value="Tetracycline Repressor, domain 2"/>
    <property type="match status" value="1"/>
</dbReference>
<proteinExistence type="predicted"/>
<accession>A0A9D1X512</accession>
<dbReference type="Proteomes" id="UP000886805">
    <property type="component" value="Unassembled WGS sequence"/>
</dbReference>
<dbReference type="PROSITE" id="PS01081">
    <property type="entry name" value="HTH_TETR_1"/>
    <property type="match status" value="1"/>
</dbReference>
<dbReference type="EMBL" id="DXEQ01000239">
    <property type="protein sequence ID" value="HIX72963.1"/>
    <property type="molecule type" value="Genomic_DNA"/>
</dbReference>
<feature type="domain" description="HTH tetR-type" evidence="3">
    <location>
        <begin position="6"/>
        <end position="66"/>
    </location>
</feature>
<dbReference type="InterPro" id="IPR050624">
    <property type="entry name" value="HTH-type_Tx_Regulator"/>
</dbReference>
<evidence type="ECO:0000256" key="1">
    <source>
        <dbReference type="ARBA" id="ARBA00023125"/>
    </source>
</evidence>
<dbReference type="PANTHER" id="PTHR43479:SF11">
    <property type="entry name" value="ACREF_ENVCD OPERON REPRESSOR-RELATED"/>
    <property type="match status" value="1"/>
</dbReference>
<dbReference type="InterPro" id="IPR001647">
    <property type="entry name" value="HTH_TetR"/>
</dbReference>
<dbReference type="PROSITE" id="PS50977">
    <property type="entry name" value="HTH_TETR_2"/>
    <property type="match status" value="1"/>
</dbReference>
<dbReference type="PRINTS" id="PR00455">
    <property type="entry name" value="HTHTETR"/>
</dbReference>
<dbReference type="PANTHER" id="PTHR43479">
    <property type="entry name" value="ACREF/ENVCD OPERON REPRESSOR-RELATED"/>
    <property type="match status" value="1"/>
</dbReference>
<gene>
    <name evidence="4" type="ORF">H9849_08075</name>
</gene>
<evidence type="ECO:0000313" key="4">
    <source>
        <dbReference type="EMBL" id="HIX72963.1"/>
    </source>
</evidence>
<dbReference type="SUPFAM" id="SSF46689">
    <property type="entry name" value="Homeodomain-like"/>
    <property type="match status" value="1"/>
</dbReference>
<dbReference type="InterPro" id="IPR009057">
    <property type="entry name" value="Homeodomain-like_sf"/>
</dbReference>
<dbReference type="AlphaFoldDB" id="A0A9D1X512"/>
<evidence type="ECO:0000313" key="5">
    <source>
        <dbReference type="Proteomes" id="UP000886805"/>
    </source>
</evidence>
<dbReference type="GO" id="GO:0003677">
    <property type="term" value="F:DNA binding"/>
    <property type="evidence" value="ECO:0007669"/>
    <property type="project" value="UniProtKB-UniRule"/>
</dbReference>
<reference evidence="4" key="1">
    <citation type="journal article" date="2021" name="PeerJ">
        <title>Extensive microbial diversity within the chicken gut microbiome revealed by metagenomics and culture.</title>
        <authorList>
            <person name="Gilroy R."/>
            <person name="Ravi A."/>
            <person name="Getino M."/>
            <person name="Pursley I."/>
            <person name="Horton D.L."/>
            <person name="Alikhan N.F."/>
            <person name="Baker D."/>
            <person name="Gharbi K."/>
            <person name="Hall N."/>
            <person name="Watson M."/>
            <person name="Adriaenssens E.M."/>
            <person name="Foster-Nyarko E."/>
            <person name="Jarju S."/>
            <person name="Secka A."/>
            <person name="Antonio M."/>
            <person name="Oren A."/>
            <person name="Chaudhuri R.R."/>
            <person name="La Ragione R."/>
            <person name="Hildebrand F."/>
            <person name="Pallen M.J."/>
        </authorList>
    </citation>
    <scope>NUCLEOTIDE SEQUENCE</scope>
    <source>
        <strain evidence="4">ChiSxjej3B15-1167</strain>
    </source>
</reference>
<dbReference type="InterPro" id="IPR023772">
    <property type="entry name" value="DNA-bd_HTH_TetR-type_CS"/>
</dbReference>
<keyword evidence="1 2" id="KW-0238">DNA-binding</keyword>
<name>A0A9D1X512_9FIRM</name>
<evidence type="ECO:0000259" key="3">
    <source>
        <dbReference type="PROSITE" id="PS50977"/>
    </source>
</evidence>